<dbReference type="InterPro" id="IPR012334">
    <property type="entry name" value="Pectin_lyas_fold"/>
</dbReference>
<evidence type="ECO:0000313" key="6">
    <source>
        <dbReference type="EMBL" id="KAE8717171.1"/>
    </source>
</evidence>
<evidence type="ECO:0000256" key="5">
    <source>
        <dbReference type="SAM" id="MobiDB-lite"/>
    </source>
</evidence>
<evidence type="ECO:0000256" key="1">
    <source>
        <dbReference type="ARBA" id="ARBA00008834"/>
    </source>
</evidence>
<dbReference type="Proteomes" id="UP000436088">
    <property type="component" value="Unassembled WGS sequence"/>
</dbReference>
<dbReference type="Gene3D" id="2.160.20.10">
    <property type="entry name" value="Single-stranded right-handed beta-helix, Pectin lyase-like"/>
    <property type="match status" value="1"/>
</dbReference>
<dbReference type="SMART" id="SM00710">
    <property type="entry name" value="PbH1"/>
    <property type="match status" value="4"/>
</dbReference>
<dbReference type="PANTHER" id="PTHR31339:SF3">
    <property type="entry name" value="PECTIN LYASE-LIKE SUPERFAMILY PROTEIN"/>
    <property type="match status" value="1"/>
</dbReference>
<gene>
    <name evidence="6" type="ORF">F3Y22_tig00110057pilonHSYRG00072</name>
</gene>
<organism evidence="6 7">
    <name type="scientific">Hibiscus syriacus</name>
    <name type="common">Rose of Sharon</name>
    <dbReference type="NCBI Taxonomy" id="106335"/>
    <lineage>
        <taxon>Eukaryota</taxon>
        <taxon>Viridiplantae</taxon>
        <taxon>Streptophyta</taxon>
        <taxon>Embryophyta</taxon>
        <taxon>Tracheophyta</taxon>
        <taxon>Spermatophyta</taxon>
        <taxon>Magnoliopsida</taxon>
        <taxon>eudicotyledons</taxon>
        <taxon>Gunneridae</taxon>
        <taxon>Pentapetalae</taxon>
        <taxon>rosids</taxon>
        <taxon>malvids</taxon>
        <taxon>Malvales</taxon>
        <taxon>Malvaceae</taxon>
        <taxon>Malvoideae</taxon>
        <taxon>Hibiscus</taxon>
    </lineage>
</organism>
<keyword evidence="7" id="KW-1185">Reference proteome</keyword>
<keyword evidence="2 4" id="KW-0378">Hydrolase</keyword>
<evidence type="ECO:0000256" key="2">
    <source>
        <dbReference type="ARBA" id="ARBA00022801"/>
    </source>
</evidence>
<dbReference type="PANTHER" id="PTHR31339">
    <property type="entry name" value="PECTIN LYASE-RELATED"/>
    <property type="match status" value="1"/>
</dbReference>
<dbReference type="Pfam" id="PF00295">
    <property type="entry name" value="Glyco_hydro_28"/>
    <property type="match status" value="1"/>
</dbReference>
<dbReference type="SUPFAM" id="SSF51126">
    <property type="entry name" value="Pectin lyase-like"/>
    <property type="match status" value="1"/>
</dbReference>
<proteinExistence type="inferred from homology"/>
<dbReference type="InterPro" id="IPR000743">
    <property type="entry name" value="Glyco_hydro_28"/>
</dbReference>
<evidence type="ECO:0000313" key="7">
    <source>
        <dbReference type="Proteomes" id="UP000436088"/>
    </source>
</evidence>
<dbReference type="GO" id="GO:0005975">
    <property type="term" value="P:carbohydrate metabolic process"/>
    <property type="evidence" value="ECO:0007669"/>
    <property type="project" value="InterPro"/>
</dbReference>
<comment type="caution">
    <text evidence="6">The sequence shown here is derived from an EMBL/GenBank/DDBJ whole genome shotgun (WGS) entry which is preliminary data.</text>
</comment>
<evidence type="ECO:0000256" key="3">
    <source>
        <dbReference type="ARBA" id="ARBA00023295"/>
    </source>
</evidence>
<sequence>MRRTHLKKEEEVHNKKSLFDLLHDSITEGDISSSAFPEGVHNEKNSSEEEEGPRGRRSSTSATTLPRCQPKDPEGLAIAVHVALNGESPLEERNDIDYGLRWCRDGKTLNTKAFRKATYRIQHLRRRGGTVLYVSSGVYLTDSFNLTSHVTLYLAQGAVIKATQDTLNWPLIAPLPSYGRGREHPGGRYMSFIHGDGLQDVVITGENGTIDGQGGIWWNMWRQRSLQFTRPNPIEFVNSNGILISNVIFRDSPFWNIHPVYCSDVVIRNIIILAPPDSPNTDGIDPDSSSNVCIEDSFISTGDDLVAVKSGWDEYGIAYGRPSSYITIRRVTGTTPFAGIAVGSETSGGVENVLAENIVLYNTGVGVNIKTNIGRGGFIKNITVSQVFMENVRMGIKVAGDTGDHPDNNFNPNALPYVNGVILKNIWSMEVQRAGSMQGLKDAPFTGICLSNVSLQGTTGATPSWKCSDVSGAAIEVSPLPCTELSSPQQGGSCANRF</sequence>
<reference evidence="6" key="1">
    <citation type="submission" date="2019-09" db="EMBL/GenBank/DDBJ databases">
        <title>Draft genome information of white flower Hibiscus syriacus.</title>
        <authorList>
            <person name="Kim Y.-M."/>
        </authorList>
    </citation>
    <scope>NUCLEOTIDE SEQUENCE [LARGE SCALE GENOMIC DNA]</scope>
    <source>
        <strain evidence="6">YM2019G1</strain>
    </source>
</reference>
<keyword evidence="3 4" id="KW-0326">Glycosidase</keyword>
<dbReference type="InterPro" id="IPR011050">
    <property type="entry name" value="Pectin_lyase_fold/virulence"/>
</dbReference>
<comment type="similarity">
    <text evidence="1 4">Belongs to the glycosyl hydrolase 28 family.</text>
</comment>
<dbReference type="GO" id="GO:0004650">
    <property type="term" value="F:polygalacturonase activity"/>
    <property type="evidence" value="ECO:0007669"/>
    <property type="project" value="InterPro"/>
</dbReference>
<protein>
    <recommendedName>
        <fullName evidence="8">Polygalacturonase</fullName>
    </recommendedName>
</protein>
<dbReference type="InterPro" id="IPR051801">
    <property type="entry name" value="GH28_Enzymes"/>
</dbReference>
<accession>A0A6A3BMR6</accession>
<feature type="region of interest" description="Disordered" evidence="5">
    <location>
        <begin position="29"/>
        <end position="72"/>
    </location>
</feature>
<dbReference type="AlphaFoldDB" id="A0A6A3BMR6"/>
<dbReference type="EMBL" id="VEPZ02000830">
    <property type="protein sequence ID" value="KAE8717171.1"/>
    <property type="molecule type" value="Genomic_DNA"/>
</dbReference>
<evidence type="ECO:0008006" key="8">
    <source>
        <dbReference type="Google" id="ProtNLM"/>
    </source>
</evidence>
<name>A0A6A3BMR6_HIBSY</name>
<dbReference type="InterPro" id="IPR006626">
    <property type="entry name" value="PbH1"/>
</dbReference>
<evidence type="ECO:0000256" key="4">
    <source>
        <dbReference type="RuleBase" id="RU361169"/>
    </source>
</evidence>